<proteinExistence type="evidence at transcript level"/>
<dbReference type="InterPro" id="IPR019826">
    <property type="entry name" value="Carboxylesterase_B_AS"/>
</dbReference>
<dbReference type="InterPro" id="IPR029058">
    <property type="entry name" value="AB_hydrolase_fold"/>
</dbReference>
<keyword evidence="4" id="KW-0325">Glycoprotein</keyword>
<dbReference type="InterPro" id="IPR019819">
    <property type="entry name" value="Carboxylesterase_B_CS"/>
</dbReference>
<dbReference type="PROSITE" id="PS00941">
    <property type="entry name" value="CARBOXYLESTERASE_B_2"/>
    <property type="match status" value="1"/>
</dbReference>
<keyword evidence="2" id="KW-0719">Serine esterase</keyword>
<dbReference type="EC" id="3.1.1.-" evidence="5"/>
<dbReference type="Gene3D" id="3.40.50.1820">
    <property type="entry name" value="alpha/beta hydrolase"/>
    <property type="match status" value="1"/>
</dbReference>
<evidence type="ECO:0000256" key="1">
    <source>
        <dbReference type="ARBA" id="ARBA00005964"/>
    </source>
</evidence>
<evidence type="ECO:0000256" key="3">
    <source>
        <dbReference type="ARBA" id="ARBA00022801"/>
    </source>
</evidence>
<dbReference type="SUPFAM" id="SSF53474">
    <property type="entry name" value="alpha/beta-Hydrolases"/>
    <property type="match status" value="1"/>
</dbReference>
<sequence length="541" mass="59350">MSSVTANVRQGALRGKVATTHTGKTYYSFQGIPYASPPVGPLRFKPPQPAEPWTGVRDATKEGNVAPQLSETTRQYMGDEDCLFLNVYTPQMPSESEGGVKPVMVWIHGGGYTVGSGNSDMYGPDYLLNHDVVVVTLNYRLGVLGFMSTGDSVVTGNMGLKDQVMALRWVKENISAFGGDADNITIFGESAGSRACHLHVLSPMAKGLFHRAICQSSVAFRGSLNTPVAERTFRLARHLGLKEGASSQELLDFMREVPARTLVEQMLHCRSEKDKILQESFPIRPTLEPAGAEDTLVSEDPADIIASGSFTPVPIVFGVTSQEGYLYGSVLGKQDAWRGLNANMELLVPGAAAKTPDERRTATQEVRRFYLGDRPLGDDTFVQFAQLRGDANFVYPALDVARMHASVPGAPPVYFYFFDVDTRLNLFKTMFGASKYKGAAHADDLPYLFRFGLLKPSGPNTVEGRVIARMTKLWTNYAKAGKPTPGGDDIIPVSWPAFSADQCKYLEITNDGLAVKENLFKERMDFWKTLHSRKADLKTSS</sequence>
<gene>
    <name evidence="7" type="primary">CesA6</name>
</gene>
<keyword evidence="3 5" id="KW-0378">Hydrolase</keyword>
<dbReference type="PROSITE" id="PS00122">
    <property type="entry name" value="CARBOXYLESTERASE_B_1"/>
    <property type="match status" value="1"/>
</dbReference>
<dbReference type="PANTHER" id="PTHR43142">
    <property type="entry name" value="CARBOXYLIC ESTER HYDROLASE"/>
    <property type="match status" value="1"/>
</dbReference>
<accession>A0A0C5K2R7</accession>
<name>A0A0C5K2R7_9ORTH</name>
<evidence type="ECO:0000256" key="2">
    <source>
        <dbReference type="ARBA" id="ARBA00022487"/>
    </source>
</evidence>
<dbReference type="PANTHER" id="PTHR43142:SF1">
    <property type="entry name" value="CARBOXYLIC ESTER HYDROLASE"/>
    <property type="match status" value="1"/>
</dbReference>
<evidence type="ECO:0000256" key="5">
    <source>
        <dbReference type="RuleBase" id="RU361235"/>
    </source>
</evidence>
<evidence type="ECO:0000259" key="6">
    <source>
        <dbReference type="Pfam" id="PF00135"/>
    </source>
</evidence>
<dbReference type="InterPro" id="IPR002018">
    <property type="entry name" value="CarbesteraseB"/>
</dbReference>
<feature type="domain" description="Carboxylesterase type B" evidence="6">
    <location>
        <begin position="5"/>
        <end position="527"/>
    </location>
</feature>
<evidence type="ECO:0000313" key="7">
    <source>
        <dbReference type="EMBL" id="AJP62547.1"/>
    </source>
</evidence>
<dbReference type="EMBL" id="KP114635">
    <property type="protein sequence ID" value="AJP62547.1"/>
    <property type="molecule type" value="mRNA"/>
</dbReference>
<reference evidence="7" key="1">
    <citation type="submission" date="2014-11" db="EMBL/GenBank/DDBJ databases">
        <title>Bioinformatics analysis of carboxylesterase genes from Oxya chinensis.</title>
        <authorList>
            <person name="Liu J."/>
            <person name="Zhang J."/>
            <person name="Li D."/>
            <person name="Zhang T."/>
            <person name="Zhang J."/>
            <person name="Ma E."/>
        </authorList>
    </citation>
    <scope>NUCLEOTIDE SEQUENCE</scope>
</reference>
<protein>
    <recommendedName>
        <fullName evidence="5">Carboxylic ester hydrolase</fullName>
        <ecNumber evidence="5">3.1.1.-</ecNumber>
    </recommendedName>
</protein>
<organism evidence="7">
    <name type="scientific">Oxya chinensis</name>
    <dbReference type="NCBI Taxonomy" id="165482"/>
    <lineage>
        <taxon>Eukaryota</taxon>
        <taxon>Metazoa</taxon>
        <taxon>Ecdysozoa</taxon>
        <taxon>Arthropoda</taxon>
        <taxon>Hexapoda</taxon>
        <taxon>Insecta</taxon>
        <taxon>Pterygota</taxon>
        <taxon>Neoptera</taxon>
        <taxon>Polyneoptera</taxon>
        <taxon>Orthoptera</taxon>
        <taxon>Caelifera</taxon>
        <taxon>Acrididea</taxon>
        <taxon>Acridomorpha</taxon>
        <taxon>Acridoidea</taxon>
        <taxon>Acrididae</taxon>
        <taxon>Oxyinae</taxon>
        <taxon>Oxya</taxon>
    </lineage>
</organism>
<dbReference type="ESTHER" id="9orth-a0a0c5k2r7">
    <property type="family name" value="Carb_B_Arthropoda"/>
</dbReference>
<dbReference type="Pfam" id="PF00135">
    <property type="entry name" value="COesterase"/>
    <property type="match status" value="1"/>
</dbReference>
<dbReference type="GO" id="GO:0052689">
    <property type="term" value="F:carboxylic ester hydrolase activity"/>
    <property type="evidence" value="ECO:0007669"/>
    <property type="project" value="UniProtKB-KW"/>
</dbReference>
<comment type="similarity">
    <text evidence="1 5">Belongs to the type-B carboxylesterase/lipase family.</text>
</comment>
<evidence type="ECO:0000256" key="4">
    <source>
        <dbReference type="ARBA" id="ARBA00023180"/>
    </source>
</evidence>
<dbReference type="AlphaFoldDB" id="A0A0C5K2R7"/>